<keyword evidence="3" id="KW-1185">Reference proteome</keyword>
<dbReference type="RefSeq" id="WP_157771996.1">
    <property type="nucleotide sequence ID" value="NZ_CALMTF010000011.1"/>
</dbReference>
<dbReference type="GeneID" id="85022514"/>
<gene>
    <name evidence="2" type="ORF">GWK63_10130</name>
</gene>
<name>A0A858JFZ0_9PROT</name>
<dbReference type="Proteomes" id="UP000502533">
    <property type="component" value="Chromosome"/>
</dbReference>
<keyword evidence="1" id="KW-1133">Transmembrane helix</keyword>
<protein>
    <submittedName>
        <fullName evidence="2">Uncharacterized protein</fullName>
    </submittedName>
</protein>
<accession>A0A858JFZ0</accession>
<keyword evidence="1" id="KW-0812">Transmembrane</keyword>
<dbReference type="AlphaFoldDB" id="A0A858JFZ0"/>
<proteinExistence type="predicted"/>
<evidence type="ECO:0000313" key="3">
    <source>
        <dbReference type="Proteomes" id="UP000502533"/>
    </source>
</evidence>
<sequence length="78" mass="8690">MVFPVNMDKGPAVCDAMRFYAAGQAGCGLFLFKKRRSRLYVMGRTDGGIAHGHGCQQGETQENNLLHHAAITFNERQY</sequence>
<evidence type="ECO:0000256" key="1">
    <source>
        <dbReference type="SAM" id="Phobius"/>
    </source>
</evidence>
<feature type="transmembrane region" description="Helical" evidence="1">
    <location>
        <begin position="16"/>
        <end position="32"/>
    </location>
</feature>
<organism evidence="2 3">
    <name type="scientific">Komagataeibacter rhaeticus</name>
    <dbReference type="NCBI Taxonomy" id="215221"/>
    <lineage>
        <taxon>Bacteria</taxon>
        <taxon>Pseudomonadati</taxon>
        <taxon>Pseudomonadota</taxon>
        <taxon>Alphaproteobacteria</taxon>
        <taxon>Acetobacterales</taxon>
        <taxon>Acetobacteraceae</taxon>
        <taxon>Komagataeibacter</taxon>
    </lineage>
</organism>
<dbReference type="EMBL" id="CP050139">
    <property type="protein sequence ID" value="QIP35771.1"/>
    <property type="molecule type" value="Genomic_DNA"/>
</dbReference>
<dbReference type="KEGG" id="kre:GWK63_10130"/>
<keyword evidence="1" id="KW-0472">Membrane</keyword>
<evidence type="ECO:0000313" key="2">
    <source>
        <dbReference type="EMBL" id="QIP35771.1"/>
    </source>
</evidence>
<reference evidence="2 3" key="1">
    <citation type="submission" date="2020-03" db="EMBL/GenBank/DDBJ databases">
        <title>Isolation of cellulose-producing strains, genome characterization and application of the synthesized cellulose films as an economical and sustainable material for piezoelectric sensor construction.</title>
        <authorList>
            <person name="Mangayil R.K."/>
        </authorList>
    </citation>
    <scope>NUCLEOTIDE SEQUENCE [LARGE SCALE GENOMIC DNA]</scope>
    <source>
        <strain evidence="2 3">ENS 9a1a</strain>
    </source>
</reference>